<dbReference type="Proteomes" id="UP000254051">
    <property type="component" value="Unassembled WGS sequence"/>
</dbReference>
<name>A0A315ZXE8_9FIRM</name>
<gene>
    <name evidence="2" type="ORF">SAMN05216529_10584</name>
</gene>
<evidence type="ECO:0000313" key="3">
    <source>
        <dbReference type="Proteomes" id="UP000254051"/>
    </source>
</evidence>
<evidence type="ECO:0000313" key="2">
    <source>
        <dbReference type="EMBL" id="SUQ14110.1"/>
    </source>
</evidence>
<organism evidence="2 3">
    <name type="scientific">Faecalicatena contorta</name>
    <dbReference type="NCBI Taxonomy" id="39482"/>
    <lineage>
        <taxon>Bacteria</taxon>
        <taxon>Bacillati</taxon>
        <taxon>Bacillota</taxon>
        <taxon>Clostridia</taxon>
        <taxon>Lachnospirales</taxon>
        <taxon>Lachnospiraceae</taxon>
        <taxon>Faecalicatena</taxon>
    </lineage>
</organism>
<feature type="region of interest" description="Disordered" evidence="1">
    <location>
        <begin position="98"/>
        <end position="161"/>
    </location>
</feature>
<evidence type="ECO:0000256" key="1">
    <source>
        <dbReference type="SAM" id="MobiDB-lite"/>
    </source>
</evidence>
<accession>A0A315ZXE8</accession>
<sequence length="193" mass="23636">MNPKLPYYMAYPMPLAYDDEKLERRDFEYMKSLYSDVAKKILPHVEGECDRMEYDNSMMYDEYPDKLQLRILSSRVYESVQKDKRLFFGLLEEYEMEEEAAAEENSEEQQAMQASNCPPQVPDRPLQATNYPQHSTNRPLWGQERFRPEKRPHNRKPRRNQNPDWLRELIDVMLYQELFKRRCDNRRCRRRFY</sequence>
<dbReference type="OrthoDB" id="1935838at2"/>
<feature type="compositionally biased region" description="Acidic residues" evidence="1">
    <location>
        <begin position="98"/>
        <end position="107"/>
    </location>
</feature>
<reference evidence="3" key="1">
    <citation type="submission" date="2017-07" db="EMBL/GenBank/DDBJ databases">
        <authorList>
            <person name="Varghese N."/>
            <person name="Submissions S."/>
        </authorList>
    </citation>
    <scope>NUCLEOTIDE SEQUENCE [LARGE SCALE GENOMIC DNA]</scope>
    <source>
        <strain evidence="3">NLAE-zl-C134</strain>
    </source>
</reference>
<protein>
    <submittedName>
        <fullName evidence="2">Uncharacterized protein</fullName>
    </submittedName>
</protein>
<keyword evidence="3" id="KW-1185">Reference proteome</keyword>
<proteinExistence type="predicted"/>
<dbReference type="RefSeq" id="WP_109710701.1">
    <property type="nucleotide sequence ID" value="NZ_QGDS01000005.1"/>
</dbReference>
<dbReference type="EMBL" id="UHJJ01000005">
    <property type="protein sequence ID" value="SUQ14110.1"/>
    <property type="molecule type" value="Genomic_DNA"/>
</dbReference>
<feature type="compositionally biased region" description="Polar residues" evidence="1">
    <location>
        <begin position="127"/>
        <end position="138"/>
    </location>
</feature>
<dbReference type="AlphaFoldDB" id="A0A315ZXE8"/>